<protein>
    <submittedName>
        <fullName evidence="2">Uncharacterized protein</fullName>
    </submittedName>
</protein>
<dbReference type="Proteomes" id="UP000276985">
    <property type="component" value="Unassembled WGS sequence"/>
</dbReference>
<evidence type="ECO:0000313" key="2">
    <source>
        <dbReference type="EMBL" id="RTS42548.1"/>
    </source>
</evidence>
<evidence type="ECO:0000313" key="3">
    <source>
        <dbReference type="Proteomes" id="UP000276985"/>
    </source>
</evidence>
<proteinExistence type="predicted"/>
<name>A0ABD7JZ77_PSEAI</name>
<reference evidence="2 3" key="1">
    <citation type="submission" date="2018-12" db="EMBL/GenBank/DDBJ databases">
        <title>Pseudomonas aeruginosa Diversity Panel.</title>
        <authorList>
            <person name="Snesrud E."/>
            <person name="Mcgann P."/>
        </authorList>
    </citation>
    <scope>NUCLEOTIDE SEQUENCE [LARGE SCALE GENOMIC DNA]</scope>
    <source>
        <strain evidence="2 3">MRSN6241</strain>
    </source>
</reference>
<evidence type="ECO:0000256" key="1">
    <source>
        <dbReference type="SAM" id="MobiDB-lite"/>
    </source>
</evidence>
<comment type="caution">
    <text evidence="2">The sequence shown here is derived from an EMBL/GenBank/DDBJ whole genome shotgun (WGS) entry which is preliminary data.</text>
</comment>
<organism evidence="2 3">
    <name type="scientific">Pseudomonas aeruginosa</name>
    <dbReference type="NCBI Taxonomy" id="287"/>
    <lineage>
        <taxon>Bacteria</taxon>
        <taxon>Pseudomonadati</taxon>
        <taxon>Pseudomonadota</taxon>
        <taxon>Gammaproteobacteria</taxon>
        <taxon>Pseudomonadales</taxon>
        <taxon>Pseudomonadaceae</taxon>
        <taxon>Pseudomonas</taxon>
    </lineage>
</organism>
<dbReference type="AlphaFoldDB" id="A0ABD7JZ77"/>
<feature type="region of interest" description="Disordered" evidence="1">
    <location>
        <begin position="1"/>
        <end position="70"/>
    </location>
</feature>
<accession>A0ABD7JZ77</accession>
<feature type="compositionally biased region" description="Basic and acidic residues" evidence="1">
    <location>
        <begin position="46"/>
        <end position="70"/>
    </location>
</feature>
<dbReference type="EMBL" id="RXTL01000030">
    <property type="protein sequence ID" value="RTS42548.1"/>
    <property type="molecule type" value="Genomic_DNA"/>
</dbReference>
<gene>
    <name evidence="2" type="ORF">DY940_23310</name>
</gene>
<sequence>MSDGDAAKAALVQDGPWRRAPGAAVERGHASRLAAGASLSVPFGRLQKELARGGETGSRGRHDKQPDHPA</sequence>